<sequence length="227" mass="26104">MPNFLKGVTISEEMVQAVIKSLRNQDRLSLLHMKHIPQMAYLCKNRCGRLVSFTENSDVIVYGASKVFTKTDFSSGTSFLVEADKLPQCFNLENWTFTKVRYICILAGCDYLPSIPGIGIKRAIEFVYKIKEKDILQAIPRMRYYLNRQVNIPDDYLINFTKAENTFKYHLVFDMATQCVVPLNDYTDGLSHINMPYAGKYPFYFTHISCIGSTCAKVIKNVCFNKH</sequence>
<accession>A0ABM0GQM8</accession>
<comment type="cofactor">
    <cofactor evidence="1">
        <name>Mg(2+)</name>
        <dbReference type="ChEBI" id="CHEBI:18420"/>
    </cofactor>
    <text evidence="1">Binds 2 magnesium ions per subunit. They probably participate in the reaction catalyzed by the enzyme. May bind an additional third magnesium ion after substrate binding.</text>
</comment>
<feature type="domain" description="XPG-I" evidence="2">
    <location>
        <begin position="38"/>
        <end position="110"/>
    </location>
</feature>
<dbReference type="InterPro" id="IPR006086">
    <property type="entry name" value="XPG-I_dom"/>
</dbReference>
<reference evidence="4" key="1">
    <citation type="submission" date="2025-08" db="UniProtKB">
        <authorList>
            <consortium name="RefSeq"/>
        </authorList>
    </citation>
    <scope>IDENTIFICATION</scope>
    <source>
        <tissue evidence="4">Testes</tissue>
    </source>
</reference>
<dbReference type="InterPro" id="IPR008918">
    <property type="entry name" value="HhH2"/>
</dbReference>
<keyword evidence="1" id="KW-0378">Hydrolase</keyword>
<keyword evidence="1" id="KW-0267">Excision nuclease</keyword>
<keyword evidence="1" id="KW-0228">DNA excision</keyword>
<organism evidence="3 4">
    <name type="scientific">Saccoglossus kowalevskii</name>
    <name type="common">Acorn worm</name>
    <dbReference type="NCBI Taxonomy" id="10224"/>
    <lineage>
        <taxon>Eukaryota</taxon>
        <taxon>Metazoa</taxon>
        <taxon>Hemichordata</taxon>
        <taxon>Enteropneusta</taxon>
        <taxon>Harrimaniidae</taxon>
        <taxon>Saccoglossus</taxon>
    </lineage>
</organism>
<dbReference type="GeneID" id="100373812"/>
<dbReference type="SUPFAM" id="SSF88723">
    <property type="entry name" value="PIN domain-like"/>
    <property type="match status" value="1"/>
</dbReference>
<evidence type="ECO:0000313" key="4">
    <source>
        <dbReference type="RefSeq" id="XP_002735164.2"/>
    </source>
</evidence>
<dbReference type="Proteomes" id="UP000694865">
    <property type="component" value="Unplaced"/>
</dbReference>
<dbReference type="InterPro" id="IPR006084">
    <property type="entry name" value="XPG/Rad2"/>
</dbReference>
<dbReference type="PANTHER" id="PTHR11081">
    <property type="entry name" value="FLAP ENDONUCLEASE FAMILY MEMBER"/>
    <property type="match status" value="1"/>
</dbReference>
<keyword evidence="3" id="KW-1185">Reference proteome</keyword>
<evidence type="ECO:0000259" key="2">
    <source>
        <dbReference type="Pfam" id="PF00867"/>
    </source>
</evidence>
<protein>
    <recommendedName>
        <fullName evidence="1">Exonuclease 1</fullName>
        <ecNumber evidence="1">3.1.-.-</ecNumber>
    </recommendedName>
</protein>
<dbReference type="SMART" id="SM00279">
    <property type="entry name" value="HhH2"/>
    <property type="match status" value="1"/>
</dbReference>
<dbReference type="EC" id="3.1.-.-" evidence="1"/>
<evidence type="ECO:0000256" key="1">
    <source>
        <dbReference type="RuleBase" id="RU910737"/>
    </source>
</evidence>
<dbReference type="RefSeq" id="XP_002735164.2">
    <property type="nucleotide sequence ID" value="XM_002735118.2"/>
</dbReference>
<dbReference type="SUPFAM" id="SSF47807">
    <property type="entry name" value="5' to 3' exonuclease, C-terminal subdomain"/>
    <property type="match status" value="1"/>
</dbReference>
<keyword evidence="1" id="KW-0269">Exonuclease</keyword>
<dbReference type="Pfam" id="PF00867">
    <property type="entry name" value="XPG_I"/>
    <property type="match status" value="1"/>
</dbReference>
<comment type="subcellular location">
    <subcellularLocation>
        <location evidence="1">Nucleus</location>
    </subcellularLocation>
</comment>
<keyword evidence="1" id="KW-0540">Nuclease</keyword>
<keyword evidence="1" id="KW-0460">Magnesium</keyword>
<keyword evidence="1" id="KW-0238">DNA-binding</keyword>
<keyword evidence="1" id="KW-0479">Metal-binding</keyword>
<evidence type="ECO:0000313" key="3">
    <source>
        <dbReference type="Proteomes" id="UP000694865"/>
    </source>
</evidence>
<dbReference type="PANTHER" id="PTHR11081:SF8">
    <property type="entry name" value="EXONUCLEASE 1"/>
    <property type="match status" value="1"/>
</dbReference>
<keyword evidence="1" id="KW-0227">DNA damage</keyword>
<name>A0ABM0GQM8_SACKO</name>
<comment type="function">
    <text evidence="1">5'-&gt;3' double-stranded DNA exonuclease which may also possess a cryptic 3'-&gt;5' double-stranded DNA exonuclease activity. Functions in DNA mismatch repair.</text>
</comment>
<keyword evidence="1" id="KW-0539">Nucleus</keyword>
<keyword evidence="1" id="KW-0234">DNA repair</keyword>
<dbReference type="InterPro" id="IPR036279">
    <property type="entry name" value="5-3_exonuclease_C_sf"/>
</dbReference>
<dbReference type="InterPro" id="IPR029060">
    <property type="entry name" value="PIN-like_dom_sf"/>
</dbReference>
<gene>
    <name evidence="4" type="primary">LOC100373812</name>
</gene>
<dbReference type="Gene3D" id="1.10.150.20">
    <property type="entry name" value="5' to 3' exonuclease, C-terminal subdomain"/>
    <property type="match status" value="1"/>
</dbReference>
<proteinExistence type="inferred from homology"/>
<comment type="similarity">
    <text evidence="1">Belongs to the XPG/RAD2 endonuclease family. EXO1 subfamily.</text>
</comment>